<dbReference type="AlphaFoldDB" id="A0A150LHB5"/>
<evidence type="ECO:0000313" key="2">
    <source>
        <dbReference type="EMBL" id="KYD11635.1"/>
    </source>
</evidence>
<reference evidence="2 3" key="1">
    <citation type="submission" date="2016-01" db="EMBL/GenBank/DDBJ databases">
        <title>Draft Genome Sequences of Seven Thermophilic Sporeformers Isolated from Foods.</title>
        <authorList>
            <person name="Berendsen E.M."/>
            <person name="Wells-Bennik M.H."/>
            <person name="Krawcyk A.O."/>
            <person name="De Jong A."/>
            <person name="Holsappel S."/>
            <person name="Eijlander R.T."/>
            <person name="Kuipers O.P."/>
        </authorList>
    </citation>
    <scope>NUCLEOTIDE SEQUENCE [LARGE SCALE GENOMIC DNA]</scope>
    <source>
        <strain evidence="2 3">B4135</strain>
    </source>
</reference>
<feature type="compositionally biased region" description="Basic and acidic residues" evidence="1">
    <location>
        <begin position="9"/>
        <end position="25"/>
    </location>
</feature>
<accession>A0A150LHB5</accession>
<evidence type="ECO:0000256" key="1">
    <source>
        <dbReference type="SAM" id="MobiDB-lite"/>
    </source>
</evidence>
<dbReference type="STRING" id="301148.B4135_3187"/>
<name>A0A150LHB5_9BACI</name>
<gene>
    <name evidence="2" type="ORF">B4135_3187</name>
</gene>
<feature type="region of interest" description="Disordered" evidence="1">
    <location>
        <begin position="1"/>
        <end position="56"/>
    </location>
</feature>
<proteinExistence type="predicted"/>
<sequence>MLFGTRPRPCMDREDREGEPADMRMADGASLESEETRGKPGCRQICGQPKSQENIV</sequence>
<protein>
    <submittedName>
        <fullName evidence="2">Uncharacterized protein</fullName>
    </submittedName>
</protein>
<dbReference type="Proteomes" id="UP000075683">
    <property type="component" value="Unassembled WGS sequence"/>
</dbReference>
<organism evidence="2 3">
    <name type="scientific">Caldibacillus debilis</name>
    <dbReference type="NCBI Taxonomy" id="301148"/>
    <lineage>
        <taxon>Bacteria</taxon>
        <taxon>Bacillati</taxon>
        <taxon>Bacillota</taxon>
        <taxon>Bacilli</taxon>
        <taxon>Bacillales</taxon>
        <taxon>Bacillaceae</taxon>
        <taxon>Caldibacillus</taxon>
    </lineage>
</organism>
<comment type="caution">
    <text evidence="2">The sequence shown here is derived from an EMBL/GenBank/DDBJ whole genome shotgun (WGS) entry which is preliminary data.</text>
</comment>
<evidence type="ECO:0000313" key="3">
    <source>
        <dbReference type="Proteomes" id="UP000075683"/>
    </source>
</evidence>
<dbReference type="EMBL" id="LQYT01000108">
    <property type="protein sequence ID" value="KYD11635.1"/>
    <property type="molecule type" value="Genomic_DNA"/>
</dbReference>